<keyword evidence="1" id="KW-0732">Signal</keyword>
<feature type="chain" id="PRO_5028950896" description="Outer membrane protein beta-barrel domain-containing protein" evidence="1">
    <location>
        <begin position="23"/>
        <end position="261"/>
    </location>
</feature>
<dbReference type="EMBL" id="CP054139">
    <property type="protein sequence ID" value="QKJ32554.1"/>
    <property type="molecule type" value="Genomic_DNA"/>
</dbReference>
<sequence>MKTLIIPSILLVLFCTSCSKHYYAPALYNHDVSYQPKPTSFDKVKSATYVSLGGGFNQAVDDNNSISFAEFNLSEGHVFDHANLSYGAFGFAGAIDNANHENEKSDPLSFASKSFAGVGGRASINMFNVIDNVNFRYFGIEANYSKEFGDFAAYRRAVQGLPDYHVSTRTEMFTLGATSEVIWHARNAVENQYALRLFLGKSLGSYSELKSTNSSDFKLPEFPVYLTVSYFMQIKQLWGAAELTRTDIAVPGLRIRFGYKF</sequence>
<dbReference type="Proteomes" id="UP000505355">
    <property type="component" value="Chromosome"/>
</dbReference>
<dbReference type="KEGG" id="mmab:HQ865_23250"/>
<evidence type="ECO:0000256" key="1">
    <source>
        <dbReference type="SAM" id="SignalP"/>
    </source>
</evidence>
<dbReference type="RefSeq" id="WP_173417203.1">
    <property type="nucleotide sequence ID" value="NZ_CP054139.1"/>
</dbReference>
<reference evidence="2 3" key="1">
    <citation type="submission" date="2020-05" db="EMBL/GenBank/DDBJ databases">
        <title>Mucilaginibacter mali sp. nov.</title>
        <authorList>
            <person name="Kim H.S."/>
            <person name="Lee K.C."/>
            <person name="Suh M.K."/>
            <person name="Kim J.-S."/>
            <person name="Han K.-I."/>
            <person name="Eom M.K."/>
            <person name="Shin Y.K."/>
            <person name="Lee J.-S."/>
        </authorList>
    </citation>
    <scope>NUCLEOTIDE SEQUENCE [LARGE SCALE GENOMIC DNA]</scope>
    <source>
        <strain evidence="2 3">G2-14</strain>
    </source>
</reference>
<name>A0A7D4TS52_9SPHI</name>
<keyword evidence="3" id="KW-1185">Reference proteome</keyword>
<dbReference type="AlphaFoldDB" id="A0A7D4TS52"/>
<evidence type="ECO:0008006" key="4">
    <source>
        <dbReference type="Google" id="ProtNLM"/>
    </source>
</evidence>
<evidence type="ECO:0000313" key="2">
    <source>
        <dbReference type="EMBL" id="QKJ32554.1"/>
    </source>
</evidence>
<organism evidence="2 3">
    <name type="scientific">Mucilaginibacter mali</name>
    <dbReference type="NCBI Taxonomy" id="2740462"/>
    <lineage>
        <taxon>Bacteria</taxon>
        <taxon>Pseudomonadati</taxon>
        <taxon>Bacteroidota</taxon>
        <taxon>Sphingobacteriia</taxon>
        <taxon>Sphingobacteriales</taxon>
        <taxon>Sphingobacteriaceae</taxon>
        <taxon>Mucilaginibacter</taxon>
    </lineage>
</organism>
<protein>
    <recommendedName>
        <fullName evidence="4">Outer membrane protein beta-barrel domain-containing protein</fullName>
    </recommendedName>
</protein>
<feature type="signal peptide" evidence="1">
    <location>
        <begin position="1"/>
        <end position="22"/>
    </location>
</feature>
<proteinExistence type="predicted"/>
<evidence type="ECO:0000313" key="3">
    <source>
        <dbReference type="Proteomes" id="UP000505355"/>
    </source>
</evidence>
<accession>A0A7D4TS52</accession>
<gene>
    <name evidence="2" type="ORF">HQ865_23250</name>
</gene>